<evidence type="ECO:0000256" key="2">
    <source>
        <dbReference type="SAM" id="MobiDB-lite"/>
    </source>
</evidence>
<feature type="signal peptide" evidence="4">
    <location>
        <begin position="1"/>
        <end position="20"/>
    </location>
</feature>
<dbReference type="InterPro" id="IPR006597">
    <property type="entry name" value="Sel1-like"/>
</dbReference>
<evidence type="ECO:0000256" key="4">
    <source>
        <dbReference type="SAM" id="SignalP"/>
    </source>
</evidence>
<dbReference type="RefSeq" id="XP_049182835.1">
    <property type="nucleotide sequence ID" value="XM_049326724.1"/>
</dbReference>
<evidence type="ECO:0000313" key="5">
    <source>
        <dbReference type="EMBL" id="KAI3407090.2"/>
    </source>
</evidence>
<keyword evidence="3" id="KW-1133">Transmembrane helix</keyword>
<feature type="compositionally biased region" description="Basic and acidic residues" evidence="2">
    <location>
        <begin position="742"/>
        <end position="762"/>
    </location>
</feature>
<organism evidence="5 6">
    <name type="scientific">Candida oxycetoniae</name>
    <dbReference type="NCBI Taxonomy" id="497107"/>
    <lineage>
        <taxon>Eukaryota</taxon>
        <taxon>Fungi</taxon>
        <taxon>Dikarya</taxon>
        <taxon>Ascomycota</taxon>
        <taxon>Saccharomycotina</taxon>
        <taxon>Pichiomycetes</taxon>
        <taxon>Debaryomycetaceae</taxon>
        <taxon>Candida/Lodderomyces clade</taxon>
        <taxon>Candida</taxon>
    </lineage>
</organism>
<reference evidence="5" key="1">
    <citation type="journal article" date="2022" name="DNA Res.">
        <title>Genome analysis of five recently described species of the CUG-Ser clade uncovers Candida theae as a new hybrid lineage with pathogenic potential in the Candida parapsilosis species complex.</title>
        <authorList>
            <person name="Mixao V."/>
            <person name="Del Olmo V."/>
            <person name="Hegedusova E."/>
            <person name="Saus E."/>
            <person name="Pryszcz L."/>
            <person name="Cillingova A."/>
            <person name="Nosek J."/>
            <person name="Gabaldon T."/>
        </authorList>
    </citation>
    <scope>NUCLEOTIDE SEQUENCE</scope>
    <source>
        <strain evidence="5">CBS 10844</strain>
    </source>
</reference>
<dbReference type="Proteomes" id="UP001202479">
    <property type="component" value="Unassembled WGS sequence"/>
</dbReference>
<evidence type="ECO:0000256" key="3">
    <source>
        <dbReference type="SAM" id="Phobius"/>
    </source>
</evidence>
<dbReference type="GeneID" id="73377695"/>
<evidence type="ECO:0000256" key="1">
    <source>
        <dbReference type="ARBA" id="ARBA00038101"/>
    </source>
</evidence>
<keyword evidence="3" id="KW-0812">Transmembrane</keyword>
<dbReference type="PANTHER" id="PTHR11102">
    <property type="entry name" value="SEL-1-LIKE PROTEIN"/>
    <property type="match status" value="1"/>
</dbReference>
<feature type="region of interest" description="Disordered" evidence="2">
    <location>
        <begin position="31"/>
        <end position="56"/>
    </location>
</feature>
<feature type="chain" id="PRO_5042484345" evidence="4">
    <location>
        <begin position="21"/>
        <end position="842"/>
    </location>
</feature>
<gene>
    <name evidence="5" type="ORF">KGF56_000078</name>
</gene>
<keyword evidence="6" id="KW-1185">Reference proteome</keyword>
<dbReference type="EMBL" id="JAHUZD010000017">
    <property type="protein sequence ID" value="KAI3407090.2"/>
    <property type="molecule type" value="Genomic_DNA"/>
</dbReference>
<dbReference type="InterPro" id="IPR050767">
    <property type="entry name" value="Sel1_AlgK"/>
</dbReference>
<dbReference type="AlphaFoldDB" id="A0AAI9X0I0"/>
<dbReference type="SMART" id="SM00671">
    <property type="entry name" value="SEL1"/>
    <property type="match status" value="7"/>
</dbReference>
<dbReference type="Pfam" id="PF08238">
    <property type="entry name" value="Sel1"/>
    <property type="match status" value="8"/>
</dbReference>
<accession>A0AAI9X0I0</accession>
<dbReference type="InterPro" id="IPR011990">
    <property type="entry name" value="TPR-like_helical_dom_sf"/>
</dbReference>
<evidence type="ECO:0000313" key="6">
    <source>
        <dbReference type="Proteomes" id="UP001202479"/>
    </source>
</evidence>
<name>A0AAI9X0I0_9ASCO</name>
<keyword evidence="4" id="KW-0732">Signal</keyword>
<protein>
    <submittedName>
        <fullName evidence="5">HRD3</fullName>
    </submittedName>
</protein>
<feature type="compositionally biased region" description="Basic and acidic residues" evidence="2">
    <location>
        <begin position="35"/>
        <end position="50"/>
    </location>
</feature>
<comment type="caution">
    <text evidence="5">The sequence shown here is derived from an EMBL/GenBank/DDBJ whole genome shotgun (WGS) entry which is preliminary data.</text>
</comment>
<feature type="transmembrane region" description="Helical" evidence="3">
    <location>
        <begin position="774"/>
        <end position="793"/>
    </location>
</feature>
<feature type="region of interest" description="Disordered" evidence="2">
    <location>
        <begin position="736"/>
        <end position="762"/>
    </location>
</feature>
<dbReference type="SUPFAM" id="SSF81901">
    <property type="entry name" value="HCP-like"/>
    <property type="match status" value="3"/>
</dbReference>
<dbReference type="Gene3D" id="1.25.40.10">
    <property type="entry name" value="Tetratricopeptide repeat domain"/>
    <property type="match status" value="2"/>
</dbReference>
<comment type="similarity">
    <text evidence="1">Belongs to the sel-1 family.</text>
</comment>
<dbReference type="PANTHER" id="PTHR11102:SF160">
    <property type="entry name" value="ERAD-ASSOCIATED E3 UBIQUITIN-PROTEIN LIGASE COMPONENT HRD3"/>
    <property type="match status" value="1"/>
</dbReference>
<proteinExistence type="inferred from homology"/>
<sequence length="842" mass="96418">MKFEWVIIPLLLCFVTTSEIAVQLEEDNGASEYNEDNRASKYNEDNRASEYNEDNGASEYNEAIKRLQKVEQTYTRHYIFTADNIENNLYIPQYDASIKDYKTDDDTTTTAKPPLAALVKDIIPLLEKSASKNNLEASRTLGDFYMFGNFSFPVDYKQAKYYYDKTISIGPDGHAYFMLGFIYSTGLFGEFGVDQAKGNLYYQFAMENGDMNALLVLAYRHLKGICVPLNCELAVPYYAKLANIGIEWFQNKSHIREVDYNIRISDFNGGLFGDKLSETGSSIEIRSRIFADLKQTFEESKINANDHEYVSLYYSGMEHFKGDYFVEKNLTKAFNEFKRCVDLGEEIFGANDYTNMVQLDRLYLSSCQAILGRMYFKGLSVPQDVEKAEHYYNISIKVQATPEALNDLAIIEEKGLLRTANYTRAIELYAAAIKNKSAEANKNLAKLLIKISGGDPKSSEHRSDIYRSMKEAAYSGNTEALYYMGEFFESGLPLISDSDDKPTCSKTAMYYREFVRRLSPFFAPHLKYAFEELKSGNYKNSLIGYSIAAEQGFEAAQISAAYLLYQQQPLSQSLKSFSSERVKIAVHYLECASKQANVDATVLLGILLAGEDPKAQMKVDYERAFNYFRLATDRHSSHGAYKLAEMYEYGLGPTNNTVDYFLAKRYYDQSLQYREKIEYERQLPTSKLSYTKVHISWALLRLRFKYLFNRKAFNSSIDETSADGWLSAFKKIGKKSSSTEATEERKDSPSRADAHHQGTPHETDYVENYDIGDYLVISLTFLFFSIFFLQNIIRQVRRARQGPRPANQNAGGAEDNVEQNWGWNGMEVNFRRGNFEFHFFAI</sequence>
<keyword evidence="3" id="KW-0472">Membrane</keyword>